<accession>A0A1J5PE40</accession>
<sequence>MCYKCHDRTALTTPGIGKFPHADHLRKNVSCAACHDAHGSRLYPKLINFMLVDKNGLAVVTASKNTKRLEYIPSATGGTCYLSCHGMNHEPAIY</sequence>
<proteinExistence type="predicted"/>
<dbReference type="EMBL" id="MLJW01004623">
    <property type="protein sequence ID" value="OIQ69622.1"/>
    <property type="molecule type" value="Genomic_DNA"/>
</dbReference>
<gene>
    <name evidence="1" type="ORF">GALL_487770</name>
</gene>
<reference evidence="1" key="1">
    <citation type="submission" date="2016-10" db="EMBL/GenBank/DDBJ databases">
        <title>Sequence of Gallionella enrichment culture.</title>
        <authorList>
            <person name="Poehlein A."/>
            <person name="Muehling M."/>
            <person name="Daniel R."/>
        </authorList>
    </citation>
    <scope>NUCLEOTIDE SEQUENCE</scope>
</reference>
<evidence type="ECO:0008006" key="2">
    <source>
        <dbReference type="Google" id="ProtNLM"/>
    </source>
</evidence>
<dbReference type="SUPFAM" id="SSF48695">
    <property type="entry name" value="Multiheme cytochromes"/>
    <property type="match status" value="1"/>
</dbReference>
<organism evidence="1">
    <name type="scientific">mine drainage metagenome</name>
    <dbReference type="NCBI Taxonomy" id="410659"/>
    <lineage>
        <taxon>unclassified sequences</taxon>
        <taxon>metagenomes</taxon>
        <taxon>ecological metagenomes</taxon>
    </lineage>
</organism>
<evidence type="ECO:0000313" key="1">
    <source>
        <dbReference type="EMBL" id="OIQ69622.1"/>
    </source>
</evidence>
<dbReference type="AlphaFoldDB" id="A0A1J5PE40"/>
<comment type="caution">
    <text evidence="1">The sequence shown here is derived from an EMBL/GenBank/DDBJ whole genome shotgun (WGS) entry which is preliminary data.</text>
</comment>
<dbReference type="InterPro" id="IPR036280">
    <property type="entry name" value="Multihaem_cyt_sf"/>
</dbReference>
<protein>
    <recommendedName>
        <fullName evidence="2">Doubled CXXCH motif domain-containing protein</fullName>
    </recommendedName>
</protein>
<name>A0A1J5PE40_9ZZZZ</name>